<sequence>MEELLPCQGPAEDTFAPSGTKDAQLGLCISMPNSSFPPVPNLAVAVEGVPTITEKSFKR</sequence>
<organism evidence="1 2">
    <name type="scientific">Vanilla planifolia</name>
    <name type="common">Vanilla</name>
    <dbReference type="NCBI Taxonomy" id="51239"/>
    <lineage>
        <taxon>Eukaryota</taxon>
        <taxon>Viridiplantae</taxon>
        <taxon>Streptophyta</taxon>
        <taxon>Embryophyta</taxon>
        <taxon>Tracheophyta</taxon>
        <taxon>Spermatophyta</taxon>
        <taxon>Magnoliopsida</taxon>
        <taxon>Liliopsida</taxon>
        <taxon>Asparagales</taxon>
        <taxon>Orchidaceae</taxon>
        <taxon>Vanilloideae</taxon>
        <taxon>Vanilleae</taxon>
        <taxon>Vanilla</taxon>
    </lineage>
</organism>
<protein>
    <submittedName>
        <fullName evidence="1">Uncharacterized protein</fullName>
    </submittedName>
</protein>
<comment type="caution">
    <text evidence="1">The sequence shown here is derived from an EMBL/GenBank/DDBJ whole genome shotgun (WGS) entry which is preliminary data.</text>
</comment>
<evidence type="ECO:0000313" key="2">
    <source>
        <dbReference type="Proteomes" id="UP000636800"/>
    </source>
</evidence>
<proteinExistence type="predicted"/>
<dbReference type="OrthoDB" id="1929227at2759"/>
<dbReference type="AlphaFoldDB" id="A0A835RII9"/>
<name>A0A835RII9_VANPL</name>
<keyword evidence="2" id="KW-1185">Reference proteome</keyword>
<accession>A0A835RII9</accession>
<evidence type="ECO:0000313" key="1">
    <source>
        <dbReference type="EMBL" id="KAG0491974.1"/>
    </source>
</evidence>
<gene>
    <name evidence="1" type="ORF">HPP92_005372</name>
</gene>
<dbReference type="Proteomes" id="UP000636800">
    <property type="component" value="Chromosome 2"/>
</dbReference>
<reference evidence="1 2" key="1">
    <citation type="journal article" date="2020" name="Nat. Food">
        <title>A phased Vanilla planifolia genome enables genetic improvement of flavour and production.</title>
        <authorList>
            <person name="Hasing T."/>
            <person name="Tang H."/>
            <person name="Brym M."/>
            <person name="Khazi F."/>
            <person name="Huang T."/>
            <person name="Chambers A.H."/>
        </authorList>
    </citation>
    <scope>NUCLEOTIDE SEQUENCE [LARGE SCALE GENOMIC DNA]</scope>
    <source>
        <tissue evidence="1">Leaf</tissue>
    </source>
</reference>
<dbReference type="EMBL" id="JADCNL010000002">
    <property type="protein sequence ID" value="KAG0491974.1"/>
    <property type="molecule type" value="Genomic_DNA"/>
</dbReference>